<dbReference type="AlphaFoldDB" id="A0A062Y2F6"/>
<sequence length="230" mass="25463">MTLLALFLFLLDPMVTYPPWSASIVGSKHDLSTNWDPYSTQVCAFCHTPHFANPSLPIQAPLWNRSVDLDKVFQPYSSPTMNTTPGNPQTTVSMLCLGCHDGTVGWEVIRGYNVSDKHDLINAPGPGGIPDTTSWPNCQRCHPEYYGDPPAFWQGTDLRDDHPIAIVYPTAAQDPKFNLPPDLSNGWSDVKLYSGRVECPTCHQVHDPGIPPFMRKSNQGSALCLTCHIK</sequence>
<evidence type="ECO:0000313" key="3">
    <source>
        <dbReference type="Proteomes" id="UP000027284"/>
    </source>
</evidence>
<comment type="caution">
    <text evidence="2">The sequence shown here is derived from an EMBL/GenBank/DDBJ whole genome shotgun (WGS) entry which is preliminary data.</text>
</comment>
<name>A0A062Y2F6_9BACT</name>
<gene>
    <name evidence="2" type="ORF">EG19_10590</name>
</gene>
<keyword evidence="3" id="KW-1185">Reference proteome</keyword>
<dbReference type="EMBL" id="JMFG01000006">
    <property type="protein sequence ID" value="KDA54601.1"/>
    <property type="molecule type" value="Genomic_DNA"/>
</dbReference>
<reference evidence="2 3" key="1">
    <citation type="submission" date="2014-04" db="EMBL/GenBank/DDBJ databases">
        <title>The Genome Sequence of Thermoanaerobaculum aquaticum MP-01, The First Cultivated Group 23 Acidobacterium.</title>
        <authorList>
            <person name="Stamps B.W."/>
            <person name="Losey N.A."/>
            <person name="Lawson P.A."/>
            <person name="Stevenson B.S."/>
        </authorList>
    </citation>
    <scope>NUCLEOTIDE SEQUENCE [LARGE SCALE GENOMIC DNA]</scope>
    <source>
        <strain evidence="2 3">MP-01</strain>
    </source>
</reference>
<dbReference type="RefSeq" id="WP_038047171.1">
    <property type="nucleotide sequence ID" value="NZ_JMFG01000006.1"/>
</dbReference>
<evidence type="ECO:0000259" key="1">
    <source>
        <dbReference type="Pfam" id="PF09699"/>
    </source>
</evidence>
<dbReference type="InterPro" id="IPR010177">
    <property type="entry name" value="Paired_CXXCH_1"/>
</dbReference>
<dbReference type="SUPFAM" id="SSF48695">
    <property type="entry name" value="Multiheme cytochromes"/>
    <property type="match status" value="1"/>
</dbReference>
<dbReference type="OrthoDB" id="102794at2"/>
<accession>A0A062Y2F6</accession>
<organism evidence="2 3">
    <name type="scientific">Thermoanaerobaculum aquaticum</name>
    <dbReference type="NCBI Taxonomy" id="1312852"/>
    <lineage>
        <taxon>Bacteria</taxon>
        <taxon>Pseudomonadati</taxon>
        <taxon>Acidobacteriota</taxon>
        <taxon>Thermoanaerobaculia</taxon>
        <taxon>Thermoanaerobaculales</taxon>
        <taxon>Thermoanaerobaculaceae</taxon>
        <taxon>Thermoanaerobaculum</taxon>
    </lineage>
</organism>
<feature type="domain" description="Doubled CXXCH motif" evidence="1">
    <location>
        <begin position="198"/>
        <end position="228"/>
    </location>
</feature>
<dbReference type="Pfam" id="PF09699">
    <property type="entry name" value="Paired_CXXCH_1"/>
    <property type="match status" value="1"/>
</dbReference>
<dbReference type="STRING" id="1312852.EG19_10590"/>
<dbReference type="Proteomes" id="UP000027284">
    <property type="component" value="Unassembled WGS sequence"/>
</dbReference>
<proteinExistence type="predicted"/>
<protein>
    <recommendedName>
        <fullName evidence="1">Doubled CXXCH motif domain-containing protein</fullName>
    </recommendedName>
</protein>
<dbReference type="InterPro" id="IPR036280">
    <property type="entry name" value="Multihaem_cyt_sf"/>
</dbReference>
<evidence type="ECO:0000313" key="2">
    <source>
        <dbReference type="EMBL" id="KDA54601.1"/>
    </source>
</evidence>